<keyword evidence="8" id="KW-1185">Reference proteome</keyword>
<organism evidence="7 8">
    <name type="scientific">Pseudaquabacterium pictum</name>
    <dbReference type="NCBI Taxonomy" id="2315236"/>
    <lineage>
        <taxon>Bacteria</taxon>
        <taxon>Pseudomonadati</taxon>
        <taxon>Pseudomonadota</taxon>
        <taxon>Betaproteobacteria</taxon>
        <taxon>Burkholderiales</taxon>
        <taxon>Sphaerotilaceae</taxon>
        <taxon>Pseudaquabacterium</taxon>
    </lineage>
</organism>
<reference evidence="8" key="1">
    <citation type="submission" date="2019-03" db="EMBL/GenBank/DDBJ databases">
        <title>Aquabacterium pictum sp.nov., the first bacteriochlorophyll a-containing freshwater bacterium in the genus Aquabacterium of the class Betaproteobacteria.</title>
        <authorList>
            <person name="Hirose S."/>
            <person name="Tank M."/>
            <person name="Hara E."/>
            <person name="Tamaki H."/>
            <person name="Takaichi S."/>
            <person name="Haruta S."/>
            <person name="Hanada S."/>
        </authorList>
    </citation>
    <scope>NUCLEOTIDE SEQUENCE [LARGE SCALE GENOMIC DNA]</scope>
    <source>
        <strain evidence="8">W35</strain>
    </source>
</reference>
<feature type="coiled-coil region" evidence="5">
    <location>
        <begin position="42"/>
        <end position="69"/>
    </location>
</feature>
<evidence type="ECO:0000256" key="5">
    <source>
        <dbReference type="SAM" id="Coils"/>
    </source>
</evidence>
<evidence type="ECO:0000313" key="7">
    <source>
        <dbReference type="EMBL" id="GCL61047.1"/>
    </source>
</evidence>
<evidence type="ECO:0000256" key="6">
    <source>
        <dbReference type="SAM" id="MobiDB-lite"/>
    </source>
</evidence>
<dbReference type="PANTHER" id="PTHR30563:SF0">
    <property type="entry name" value="DNA RECOMBINATION PROTEIN RMUC"/>
    <property type="match status" value="1"/>
</dbReference>
<evidence type="ECO:0000256" key="2">
    <source>
        <dbReference type="ARBA" id="ARBA00009840"/>
    </source>
</evidence>
<name>A0A480AKX7_9BURK</name>
<dbReference type="InterPro" id="IPR003798">
    <property type="entry name" value="DNA_recombination_RmuC"/>
</dbReference>
<evidence type="ECO:0000313" key="8">
    <source>
        <dbReference type="Proteomes" id="UP000301751"/>
    </source>
</evidence>
<dbReference type="SUPFAM" id="SSF58113">
    <property type="entry name" value="Apolipoprotein A-I"/>
    <property type="match status" value="1"/>
</dbReference>
<comment type="caution">
    <text evidence="7">The sequence shown here is derived from an EMBL/GenBank/DDBJ whole genome shotgun (WGS) entry which is preliminary data.</text>
</comment>
<accession>A0A480AKX7</accession>
<evidence type="ECO:0000256" key="3">
    <source>
        <dbReference type="ARBA" id="ARBA00023054"/>
    </source>
</evidence>
<comment type="similarity">
    <text evidence="2">Belongs to the RmuC family.</text>
</comment>
<proteinExistence type="inferred from homology"/>
<sequence>MTDWVLPALLGLGLLNLLGLLWLASRRVDPAAAAEPVRQAVQAAADVQRQQAEQAARDLRAELQDSARASRTELQGTLATFQQTLLAQSGDVARTQNEQIDTFRTQLATLQQQVVAALVQAGSQLATQGLAAREAQDGALQRLSATLTEQLKALSESNALRLAELRQAVEGRLTQLQQGNEAKLEQMRATVDEKLHATLEQRLGESFKQVAERLEQVHKGLGEMQTLARDVGSLNRVLTNVKSRGIYGEVQLAGLLEQVFTPEQYAANVATLPGSNERVEFAIRLPGQRSDGVPLWLPIDAKFPREDYERLLDAQDRADPVAAEAAGKGIETQLKLEARTIRAKYIAPPHTTDFGILFVPTEGLYAEALRRPGLMEALQREHKVMLAGPTTLLATLSSLQMGFRTLALEKRSAEVWEVLGAVKTEFGKFGDVLAKTKKKLAEASKTIDDAEVRTRAMTRQLRGVEQLPEHRAQQLLPGLLADEADNGADDAGSNTPA</sequence>
<dbReference type="OrthoDB" id="9765111at2"/>
<dbReference type="Pfam" id="PF02646">
    <property type="entry name" value="RmuC"/>
    <property type="match status" value="1"/>
</dbReference>
<protein>
    <submittedName>
        <fullName evidence="7">DNA recombination protein RmuC</fullName>
    </submittedName>
</protein>
<dbReference type="GO" id="GO:0006310">
    <property type="term" value="P:DNA recombination"/>
    <property type="evidence" value="ECO:0007669"/>
    <property type="project" value="UniProtKB-KW"/>
</dbReference>
<evidence type="ECO:0000256" key="4">
    <source>
        <dbReference type="ARBA" id="ARBA00023172"/>
    </source>
</evidence>
<comment type="function">
    <text evidence="1">Involved in DNA recombination.</text>
</comment>
<dbReference type="Proteomes" id="UP000301751">
    <property type="component" value="Unassembled WGS sequence"/>
</dbReference>
<dbReference type="AlphaFoldDB" id="A0A480AKX7"/>
<dbReference type="EMBL" id="BJCL01000001">
    <property type="protein sequence ID" value="GCL61047.1"/>
    <property type="molecule type" value="Genomic_DNA"/>
</dbReference>
<keyword evidence="3 5" id="KW-0175">Coiled coil</keyword>
<dbReference type="RefSeq" id="WP_137730832.1">
    <property type="nucleotide sequence ID" value="NZ_BJCL01000001.1"/>
</dbReference>
<feature type="region of interest" description="Disordered" evidence="6">
    <location>
        <begin position="461"/>
        <end position="497"/>
    </location>
</feature>
<dbReference type="PANTHER" id="PTHR30563">
    <property type="entry name" value="DNA RECOMBINATION PROTEIN RMUC"/>
    <property type="match status" value="1"/>
</dbReference>
<keyword evidence="4" id="KW-0233">DNA recombination</keyword>
<gene>
    <name evidence="7" type="ORF">AQPW35_01280</name>
</gene>
<dbReference type="Gene3D" id="1.20.120.20">
    <property type="entry name" value="Apolipoprotein"/>
    <property type="match status" value="1"/>
</dbReference>
<evidence type="ECO:0000256" key="1">
    <source>
        <dbReference type="ARBA" id="ARBA00003416"/>
    </source>
</evidence>
<feature type="coiled-coil region" evidence="5">
    <location>
        <begin position="433"/>
        <end position="460"/>
    </location>
</feature>